<accession>A0ABV2J3V4</accession>
<evidence type="ECO:0000313" key="1">
    <source>
        <dbReference type="EMBL" id="MET3614529.1"/>
    </source>
</evidence>
<keyword evidence="2" id="KW-1185">Reference proteome</keyword>
<name>A0ABV2J3V4_9HYPH</name>
<evidence type="ECO:0008006" key="3">
    <source>
        <dbReference type="Google" id="ProtNLM"/>
    </source>
</evidence>
<reference evidence="1 2" key="1">
    <citation type="submission" date="2024-06" db="EMBL/GenBank/DDBJ databases">
        <title>Genomic Encyclopedia of Type Strains, Phase IV (KMG-IV): sequencing the most valuable type-strain genomes for metagenomic binning, comparative biology and taxonomic classification.</title>
        <authorList>
            <person name="Goeker M."/>
        </authorList>
    </citation>
    <scope>NUCLEOTIDE SEQUENCE [LARGE SCALE GENOMIC DNA]</scope>
    <source>
        <strain evidence="1 2">DSM 29780</strain>
    </source>
</reference>
<proteinExistence type="predicted"/>
<comment type="caution">
    <text evidence="1">The sequence shown here is derived from an EMBL/GenBank/DDBJ whole genome shotgun (WGS) entry which is preliminary data.</text>
</comment>
<gene>
    <name evidence="1" type="ORF">ABID16_002866</name>
</gene>
<evidence type="ECO:0000313" key="2">
    <source>
        <dbReference type="Proteomes" id="UP001549047"/>
    </source>
</evidence>
<dbReference type="RefSeq" id="WP_354557028.1">
    <property type="nucleotide sequence ID" value="NZ_JBEPMB010000004.1"/>
</dbReference>
<organism evidence="1 2">
    <name type="scientific">Rhizobium aquaticum</name>
    <dbReference type="NCBI Taxonomy" id="1549636"/>
    <lineage>
        <taxon>Bacteria</taxon>
        <taxon>Pseudomonadati</taxon>
        <taxon>Pseudomonadota</taxon>
        <taxon>Alphaproteobacteria</taxon>
        <taxon>Hyphomicrobiales</taxon>
        <taxon>Rhizobiaceae</taxon>
        <taxon>Rhizobium/Agrobacterium group</taxon>
        <taxon>Rhizobium</taxon>
    </lineage>
</organism>
<dbReference type="Proteomes" id="UP001549047">
    <property type="component" value="Unassembled WGS sequence"/>
</dbReference>
<protein>
    <recommendedName>
        <fullName evidence="3">PIN domain-containing protein</fullName>
    </recommendedName>
</protein>
<dbReference type="EMBL" id="JBEPMB010000004">
    <property type="protein sequence ID" value="MET3614529.1"/>
    <property type="molecule type" value="Genomic_DNA"/>
</dbReference>
<sequence>MARVLIDASAAGEKWLTEDALPEMLSSPRVVFLYSHAEKYSREMMNHPKILQLLKLLKDKGRREDTDVNQCSRHVQNLENNARWNAEDACDDPHIFAIAFQKPGAFVFTKDKRLTKCKSCMKDVLEKRYRSFSTIQSGSNYRANRLKILS</sequence>